<comment type="caution">
    <text evidence="1">The sequence shown here is derived from an EMBL/GenBank/DDBJ whole genome shotgun (WGS) entry which is preliminary data.</text>
</comment>
<sequence length="55" mass="6020">MKAFGLGFPRPLLLAATSCSAPCRHRDVQGLGVGGHRGQTFVLSDGQRNRERRLK</sequence>
<evidence type="ECO:0000313" key="1">
    <source>
        <dbReference type="EMBL" id="MCJ8728080.1"/>
    </source>
</evidence>
<evidence type="ECO:0000313" key="2">
    <source>
        <dbReference type="Proteomes" id="UP000830395"/>
    </source>
</evidence>
<keyword evidence="2" id="KW-1185">Reference proteome</keyword>
<dbReference type="Proteomes" id="UP000830395">
    <property type="component" value="Chromosome 1"/>
</dbReference>
<proteinExistence type="predicted"/>
<reference evidence="1" key="1">
    <citation type="submission" date="2020-02" db="EMBL/GenBank/DDBJ databases">
        <title>Genome sequencing of the panga catfish, Pangasius djambal.</title>
        <authorList>
            <person name="Wen M."/>
            <person name="Zahm M."/>
            <person name="Roques C."/>
            <person name="Cabau C."/>
            <person name="Klopp C."/>
            <person name="Donnadieu C."/>
            <person name="Jouanno E."/>
            <person name="Avarre J.-C."/>
            <person name="Campet M."/>
            <person name="Ha T."/>
            <person name="Dugue R."/>
            <person name="Lampietro C."/>
            <person name="Louis A."/>
            <person name="Herpin A."/>
            <person name="Echchiki A."/>
            <person name="Berthelot C."/>
            <person name="Parey E."/>
            <person name="Roest-Crollius H."/>
            <person name="Braasch I."/>
            <person name="Postlethwait J.H."/>
            <person name="Bobe J."/>
            <person name="Montfort J."/>
            <person name="Bouchez O."/>
            <person name="Begum T."/>
            <person name="Schartl M."/>
            <person name="Gustiano R."/>
            <person name="Guiguen Y."/>
        </authorList>
    </citation>
    <scope>NUCLEOTIDE SEQUENCE</scope>
    <source>
        <strain evidence="1">Pdj_M5554</strain>
    </source>
</reference>
<protein>
    <submittedName>
        <fullName evidence="1">Uncharacterized protein</fullName>
    </submittedName>
</protein>
<dbReference type="EMBL" id="CM040975">
    <property type="protein sequence ID" value="MCJ8728080.1"/>
    <property type="molecule type" value="Genomic_DNA"/>
</dbReference>
<name>A0ACC5XX69_9TELE</name>
<organism evidence="1 2">
    <name type="scientific">Pangasius djambal</name>
    <dbReference type="NCBI Taxonomy" id="1691987"/>
    <lineage>
        <taxon>Eukaryota</taxon>
        <taxon>Metazoa</taxon>
        <taxon>Chordata</taxon>
        <taxon>Craniata</taxon>
        <taxon>Vertebrata</taxon>
        <taxon>Euteleostomi</taxon>
        <taxon>Actinopterygii</taxon>
        <taxon>Neopterygii</taxon>
        <taxon>Teleostei</taxon>
        <taxon>Ostariophysi</taxon>
        <taxon>Siluriformes</taxon>
        <taxon>Pangasiidae</taxon>
        <taxon>Pangasius</taxon>
    </lineage>
</organism>
<gene>
    <name evidence="1" type="ORF">PDJAM_G00000200</name>
</gene>
<accession>A0ACC5XX69</accession>